<feature type="region of interest" description="Disordered" evidence="7">
    <location>
        <begin position="870"/>
        <end position="901"/>
    </location>
</feature>
<dbReference type="InterPro" id="IPR015252">
    <property type="entry name" value="BRCA2_hlx"/>
</dbReference>
<dbReference type="RefSeq" id="XP_013757929.1">
    <property type="nucleotide sequence ID" value="XM_013902475.1"/>
</dbReference>
<dbReference type="OrthoDB" id="21095at2759"/>
<dbReference type="PANTHER" id="PTHR11289:SF0">
    <property type="entry name" value="BREAST CANCER TYPE 2 SUSCEPTIBILITY PROTEIN"/>
    <property type="match status" value="1"/>
</dbReference>
<dbReference type="PROSITE" id="PS50138">
    <property type="entry name" value="BRCA2_REPEAT"/>
    <property type="match status" value="10"/>
</dbReference>
<keyword evidence="4" id="KW-0233">DNA recombination</keyword>
<accession>A0A0L0DAU5</accession>
<dbReference type="SUPFAM" id="SSF50249">
    <property type="entry name" value="Nucleic acid-binding proteins"/>
    <property type="match status" value="2"/>
</dbReference>
<organism evidence="10 11">
    <name type="scientific">Thecamonas trahens ATCC 50062</name>
    <dbReference type="NCBI Taxonomy" id="461836"/>
    <lineage>
        <taxon>Eukaryota</taxon>
        <taxon>Apusozoa</taxon>
        <taxon>Apusomonadida</taxon>
        <taxon>Apusomonadidae</taxon>
        <taxon>Thecamonas</taxon>
    </lineage>
</organism>
<feature type="compositionally biased region" description="Polar residues" evidence="7">
    <location>
        <begin position="877"/>
        <end position="893"/>
    </location>
</feature>
<dbReference type="Gene3D" id="2.40.50.140">
    <property type="entry name" value="Nucleic acid-binding proteins"/>
    <property type="match status" value="3"/>
</dbReference>
<feature type="region of interest" description="Disordered" evidence="7">
    <location>
        <begin position="1416"/>
        <end position="1444"/>
    </location>
</feature>
<evidence type="ECO:0000256" key="2">
    <source>
        <dbReference type="ARBA" id="ARBA00022763"/>
    </source>
</evidence>
<reference evidence="10 11" key="1">
    <citation type="submission" date="2010-05" db="EMBL/GenBank/DDBJ databases">
        <title>The Genome Sequence of Thecamonas trahens ATCC 50062.</title>
        <authorList>
            <consortium name="The Broad Institute Genome Sequencing Platform"/>
            <person name="Russ C."/>
            <person name="Cuomo C."/>
            <person name="Shea T."/>
            <person name="Young S.K."/>
            <person name="Zeng Q."/>
            <person name="Koehrsen M."/>
            <person name="Haas B."/>
            <person name="Borodovsky M."/>
            <person name="Guigo R."/>
            <person name="Alvarado L."/>
            <person name="Berlin A."/>
            <person name="Bochicchio J."/>
            <person name="Borenstein D."/>
            <person name="Chapman S."/>
            <person name="Chen Z."/>
            <person name="Freedman E."/>
            <person name="Gellesch M."/>
            <person name="Goldberg J."/>
            <person name="Griggs A."/>
            <person name="Gujja S."/>
            <person name="Heilman E."/>
            <person name="Heiman D."/>
            <person name="Hepburn T."/>
            <person name="Howarth C."/>
            <person name="Jen D."/>
            <person name="Larson L."/>
            <person name="Mehta T."/>
            <person name="Park D."/>
            <person name="Pearson M."/>
            <person name="Roberts A."/>
            <person name="Saif S."/>
            <person name="Shenoy N."/>
            <person name="Sisk P."/>
            <person name="Stolte C."/>
            <person name="Sykes S."/>
            <person name="Thomson T."/>
            <person name="Walk T."/>
            <person name="White J."/>
            <person name="Yandava C."/>
            <person name="Burger G."/>
            <person name="Gray M.W."/>
            <person name="Holland P.W.H."/>
            <person name="King N."/>
            <person name="Lang F.B.F."/>
            <person name="Roger A.J."/>
            <person name="Ruiz-Trillo I."/>
            <person name="Lander E."/>
            <person name="Nusbaum C."/>
        </authorList>
    </citation>
    <scope>NUCLEOTIDE SEQUENCE [LARGE SCALE GENOMIC DNA]</scope>
    <source>
        <strain evidence="10 11">ATCC 50062</strain>
    </source>
</reference>
<dbReference type="Proteomes" id="UP000054408">
    <property type="component" value="Unassembled WGS sequence"/>
</dbReference>
<keyword evidence="2" id="KW-0227">DNA damage</keyword>
<keyword evidence="11" id="KW-1185">Reference proteome</keyword>
<dbReference type="PANTHER" id="PTHR11289">
    <property type="entry name" value="BREAST CANCER TYPE 2 SUSCEPTIBILITY PROTEIN BRCA2"/>
    <property type="match status" value="1"/>
</dbReference>
<dbReference type="Pfam" id="PF09103">
    <property type="entry name" value="BRCA-2_OB1"/>
    <property type="match status" value="1"/>
</dbReference>
<sequence>MAANEDHVSVVVLGGRATLRVFAEPGAGELPTLYDLLPESMQRALDGPPQVGTKRRRRDLAMQLAAAVKGGEGGGTAEDHGGEAAEEESPARRKRQRRLVDDESSPESSMATLPFPPLSDDRPSLDDALRSPSQDDVASQSLFSPVAVADAGRVADEFEVTKSMASALAKVELDVGRDPPSSQESDGWSTQTMLASMAAMASGPVEARARMTLEDAPSPAPVSAPAAMGGFATAGGRAVEASPAALARAKGLMAGIDDAPTSPTPTAAAAGFSTAGGRAVEASPAALARAKGLMAGIDDAPTSPTPTAAAAGFSTAGGRAVEASPAALARAKGLMAGVDDAPLSAPAAMGGFATAGGRAVEASPAALARAKGLMAGIDDAPTSPTPAATVAGFATAGGRSVKASPAAFARAKGLMAGIDDAPTSPTPAATVAGFATAGGRSVKASPAAFARAKGLMAGIDDAPTSPTPTATVAGFATAGGRSVKASPAAFARAKGLMAGIDDAPTSPTPTATVAGFATAGGRSVKASPAALARAKGLMAGIDDAPTSPTPTATVAGFATAGGRSVKASPAALARAKGLMAGIDDAPTSPTPTATVAGFATAGGRSVKASPAAFARAKGLMAGIDDAPTSPTPTATVAGFATAGGRSVKASPAAFARAKGLMAGIDDAPVSAPAAMGGFATAGGRAVEASPAALARAKGLMAGIDDAPTSPTPTAAAAGFSTAGGRSVKASPAALARAKGLMAGVDDAPLSAPAAMGGFATAGGRAVEASPAALARAKGLMAGIDDAPTSPTPTATVAGFATAGGRSVKASPAAFARAKGLMAGIDDAPTSPTPAATVAGFATAGGRSVKASPAALARAKGLMAGIDSTPATAAPVGSSPSNIVSPPESETPQLTRPGLSKLGLFSPSTISPYAASHRASRSSAKQTARDRALARFVRTNSSEGLSSGEPAEPESDSLAVVLFPDLPRSPLTTEPRAATDARRSATTSTLPGPIKTKPRIKRPKPVKHKFVKPPPPRPSLSAKPKPKDASGGIASVYDLEAHAAASGPLPPGVAAMTFALAPLYQFPETRAAGQQPVDMLYDALISRGAVAKLFSPEWVANHARLIIWKLAALCRAFPISLGESYFTYERVVNQLAFRYEKEINSAQRSAFKRILEQDDTSTRTMVVVITSVISVPSLPSPRKLAPSRNAAIAAHYGADLDGRRAPGSGSGDDESGEEADTDIYADTDALLAFLAARPGAIQISDGWYTLAASLDPGLTLRLIRGQLYPGLKLCMSGCALIGADQACSPLEAPPSAAYRLTTNSVRRARWDATLGIHPVPAMTIPLASITADGGRVPATEFVVLRVYPVVYREKILDPSVPLPPHPVSGDDDDADADKPDLPTISITRGPKAEARIDRRFALRRERRTEELVAVEQAVRDPRSASSTPVRAGSASNFRTPTRKPDPSILDGRVLLHAMHASPDPAAFFAALSPVQRSSVEASISGEREETQRAVMTVVEKKLTAERLFSRDVTPVLRLLVADARKYAAGVVSDPELAQPYLPCAPDDALAVISVWGPTDDILGTVAREGAHVRAYGLSPSRPYHRTPLATRLPNLNWNRSTRFEVLGSLADSPRFVPRVAAVPAAFHDAPPAHLQRGEARTEIPADLVGVVVGVQRLAPRGESASRLEFAALGAPAPPPASPSKSATGGTDSYHLYFATVTGALVLVQCYGSHDAYAFDELRDVAASGPRRGGTPYVVRNAVFVAHDPSFNLTIFEATQVTTVSKTVPAAYRPATAALTAWIASTGFEASVGVARRRVTTIVRTGAPPISLSGKLSAINWLFADNAPGIAVAGTWVGIAGDVLHSWLAGLLALGLADALDWTPPSGLGGNAGLGARKRQSDDTASLARHIDDAIALAAAATSAQPAPASVPASLGLQIEAFARTVVTDVIVETGGVMARALAAARHAVQASTTNRSQSPRVQDRLVLGRSTWGQPQARSEWESHPQLLDRRAATVAGAGMYARDDWEAAATVEATGWNADGLGVGLAASVRRDVFADLSVAVDTSPVGLAALQHRHSQLRTVQKTRFKEVLMAEHMAARIARARKADAHVHAARSAVARKLRMEEMRRRTETAKLIAAGRAERAKAADAAAASAAAAAAAEAKADAEREARELELAMRPLSECDPYDMLLRSRASDSSLSRQASEDPATMWARGLYGGDEGCESDDDRYDGEASLSWMERRKLRRVRKDALAQAAAAAEAAAAENTAARAAEIAVKRERLRVARAAARAAFDNADAIGSAGDSFGSVTSADPVVAAFRGYALGARDEGGPPPALFYLALGALLAGDRAAVGSADVATKLHLLRYVLDHEAYVDSGLRIQFQADAELLAAFASFVGYMSEKNVEVSAAFGRRWARPPPALPAPSQGARAQLAEPASRWPARRACDYISDADILEVHSYRRPPVFVEHVCQALCILLRRPISQARKVQHSVQLLHALDGLSPEVLTLGDVRRLYRLVGSDEFSPALGAEVAAPVARMVAFICDVFAYMVRYHEAAIGSDDGVMADRLAFERQQNQLVMQKRQLIKAQNLLANLLTTTKYDSVDDEFFATLAR</sequence>
<evidence type="ECO:0000313" key="11">
    <source>
        <dbReference type="Proteomes" id="UP000054408"/>
    </source>
</evidence>
<proteinExistence type="predicted"/>
<evidence type="ECO:0000259" key="8">
    <source>
        <dbReference type="Pfam" id="PF09103"/>
    </source>
</evidence>
<keyword evidence="5" id="KW-0234">DNA repair</keyword>
<feature type="domain" description="Breast cancer type 2 susceptibility protein helical" evidence="9">
    <location>
        <begin position="1078"/>
        <end position="1143"/>
    </location>
</feature>
<feature type="domain" description="BRCA2 OB1" evidence="8">
    <location>
        <begin position="1148"/>
        <end position="1316"/>
    </location>
</feature>
<evidence type="ECO:0000256" key="6">
    <source>
        <dbReference type="SAM" id="Coils"/>
    </source>
</evidence>
<dbReference type="InterPro" id="IPR002093">
    <property type="entry name" value="BRCA2_repeat"/>
</dbReference>
<dbReference type="SUPFAM" id="SSF81872">
    <property type="entry name" value="BRCA2 helical domain"/>
    <property type="match status" value="1"/>
</dbReference>
<protein>
    <submittedName>
        <fullName evidence="10">Breast cancer type 2 susceptibility protein</fullName>
    </submittedName>
</protein>
<feature type="compositionally biased region" description="Polar residues" evidence="7">
    <location>
        <begin position="1422"/>
        <end position="1438"/>
    </location>
</feature>
<evidence type="ECO:0000313" key="10">
    <source>
        <dbReference type="EMBL" id="KNC49206.1"/>
    </source>
</evidence>
<name>A0A0L0DAU5_THETB</name>
<dbReference type="GeneID" id="25564652"/>
<evidence type="ECO:0000259" key="9">
    <source>
        <dbReference type="Pfam" id="PF09169"/>
    </source>
</evidence>
<dbReference type="Pfam" id="PF09169">
    <property type="entry name" value="BRCA-2_helical"/>
    <property type="match status" value="1"/>
</dbReference>
<dbReference type="eggNOG" id="KOG4751">
    <property type="taxonomic scope" value="Eukaryota"/>
</dbReference>
<feature type="region of interest" description="Disordered" evidence="7">
    <location>
        <begin position="63"/>
        <end position="138"/>
    </location>
</feature>
<keyword evidence="6" id="KW-0175">Coiled coil</keyword>
<evidence type="ECO:0000256" key="7">
    <source>
        <dbReference type="SAM" id="MobiDB-lite"/>
    </source>
</evidence>
<evidence type="ECO:0000256" key="5">
    <source>
        <dbReference type="ARBA" id="ARBA00023204"/>
    </source>
</evidence>
<feature type="region of interest" description="Disordered" evidence="7">
    <location>
        <begin position="1359"/>
        <end position="1385"/>
    </location>
</feature>
<dbReference type="InterPro" id="IPR036315">
    <property type="entry name" value="BRCA2_hlx_sf"/>
</dbReference>
<dbReference type="InterPro" id="IPR012340">
    <property type="entry name" value="NA-bd_OB-fold"/>
</dbReference>
<evidence type="ECO:0000256" key="1">
    <source>
        <dbReference type="ARBA" id="ARBA00022737"/>
    </source>
</evidence>
<evidence type="ECO:0000256" key="3">
    <source>
        <dbReference type="ARBA" id="ARBA00023125"/>
    </source>
</evidence>
<feature type="compositionally biased region" description="Low complexity" evidence="7">
    <location>
        <begin position="983"/>
        <end position="994"/>
    </location>
</feature>
<feature type="region of interest" description="Disordered" evidence="7">
    <location>
        <begin position="965"/>
        <end position="1030"/>
    </location>
</feature>
<dbReference type="STRING" id="461836.A0A0L0DAU5"/>
<dbReference type="InterPro" id="IPR015525">
    <property type="entry name" value="BRCA2"/>
</dbReference>
<gene>
    <name evidence="10" type="ORF">AMSG_05189</name>
</gene>
<dbReference type="InterPro" id="IPR015187">
    <property type="entry name" value="BRCA2_OB_1"/>
</dbReference>
<dbReference type="GO" id="GO:0003677">
    <property type="term" value="F:DNA binding"/>
    <property type="evidence" value="ECO:0007669"/>
    <property type="project" value="UniProtKB-KW"/>
</dbReference>
<feature type="compositionally biased region" description="Basic and acidic residues" evidence="7">
    <location>
        <begin position="119"/>
        <end position="129"/>
    </location>
</feature>
<keyword evidence="3" id="KW-0238">DNA-binding</keyword>
<feature type="coiled-coil region" evidence="6">
    <location>
        <begin position="2128"/>
        <end position="2155"/>
    </location>
</feature>
<keyword evidence="1" id="KW-0677">Repeat</keyword>
<dbReference type="GO" id="GO:0006355">
    <property type="term" value="P:regulation of DNA-templated transcription"/>
    <property type="evidence" value="ECO:0007669"/>
    <property type="project" value="TreeGrafter"/>
</dbReference>
<dbReference type="EMBL" id="GL349454">
    <property type="protein sequence ID" value="KNC49206.1"/>
    <property type="molecule type" value="Genomic_DNA"/>
</dbReference>
<evidence type="ECO:0000256" key="4">
    <source>
        <dbReference type="ARBA" id="ARBA00023172"/>
    </source>
</evidence>
<feature type="compositionally biased region" description="Basic residues" evidence="7">
    <location>
        <begin position="995"/>
        <end position="1010"/>
    </location>
</feature>
<dbReference type="Gene3D" id="1.20.920.20">
    <property type="match status" value="1"/>
</dbReference>
<dbReference type="GO" id="GO:0000724">
    <property type="term" value="P:double-strand break repair via homologous recombination"/>
    <property type="evidence" value="ECO:0007669"/>
    <property type="project" value="InterPro"/>
</dbReference>